<accession>A0AAV9JSH0</accession>
<evidence type="ECO:0000313" key="6">
    <source>
        <dbReference type="EMBL" id="KAK4548577.1"/>
    </source>
</evidence>
<feature type="transmembrane region" description="Helical" evidence="5">
    <location>
        <begin position="39"/>
        <end position="60"/>
    </location>
</feature>
<dbReference type="SUPFAM" id="SSF103473">
    <property type="entry name" value="MFS general substrate transporter"/>
    <property type="match status" value="1"/>
</dbReference>
<dbReference type="InterPro" id="IPR011701">
    <property type="entry name" value="MFS"/>
</dbReference>
<dbReference type="EMBL" id="JAVFHQ010000007">
    <property type="protein sequence ID" value="KAK4548577.1"/>
    <property type="molecule type" value="Genomic_DNA"/>
</dbReference>
<feature type="transmembrane region" description="Helical" evidence="5">
    <location>
        <begin position="12"/>
        <end position="33"/>
    </location>
</feature>
<dbReference type="GO" id="GO:0022857">
    <property type="term" value="F:transmembrane transporter activity"/>
    <property type="evidence" value="ECO:0007669"/>
    <property type="project" value="InterPro"/>
</dbReference>
<protein>
    <recommendedName>
        <fullName evidence="8">Major facilitator superfamily (MFS) profile domain-containing protein</fullName>
    </recommendedName>
</protein>
<evidence type="ECO:0000313" key="7">
    <source>
        <dbReference type="Proteomes" id="UP001324427"/>
    </source>
</evidence>
<proteinExistence type="predicted"/>
<dbReference type="PANTHER" id="PTHR23502">
    <property type="entry name" value="MAJOR FACILITATOR SUPERFAMILY"/>
    <property type="match status" value="1"/>
</dbReference>
<dbReference type="Gene3D" id="1.20.1250.20">
    <property type="entry name" value="MFS general substrate transporter like domains"/>
    <property type="match status" value="1"/>
</dbReference>
<evidence type="ECO:0000256" key="5">
    <source>
        <dbReference type="SAM" id="Phobius"/>
    </source>
</evidence>
<comment type="caution">
    <text evidence="6">The sequence shown here is derived from an EMBL/GenBank/DDBJ whole genome shotgun (WGS) entry which is preliminary data.</text>
</comment>
<feature type="transmembrane region" description="Helical" evidence="5">
    <location>
        <begin position="224"/>
        <end position="244"/>
    </location>
</feature>
<reference evidence="6 7" key="1">
    <citation type="submission" date="2021-11" db="EMBL/GenBank/DDBJ databases">
        <title>Black yeast isolated from Biological Soil Crust.</title>
        <authorList>
            <person name="Kurbessoian T."/>
        </authorList>
    </citation>
    <scope>NUCLEOTIDE SEQUENCE [LARGE SCALE GENOMIC DNA]</scope>
    <source>
        <strain evidence="6 7">CCFEE 5522</strain>
    </source>
</reference>
<feature type="transmembrane region" description="Helical" evidence="5">
    <location>
        <begin position="194"/>
        <end position="212"/>
    </location>
</feature>
<dbReference type="Proteomes" id="UP001324427">
    <property type="component" value="Unassembled WGS sequence"/>
</dbReference>
<feature type="transmembrane region" description="Helical" evidence="5">
    <location>
        <begin position="116"/>
        <end position="142"/>
    </location>
</feature>
<dbReference type="GO" id="GO:0016020">
    <property type="term" value="C:membrane"/>
    <property type="evidence" value="ECO:0007669"/>
    <property type="project" value="UniProtKB-SubCell"/>
</dbReference>
<evidence type="ECO:0000256" key="1">
    <source>
        <dbReference type="ARBA" id="ARBA00004141"/>
    </source>
</evidence>
<feature type="transmembrane region" description="Helical" evidence="5">
    <location>
        <begin position="256"/>
        <end position="277"/>
    </location>
</feature>
<dbReference type="Pfam" id="PF07690">
    <property type="entry name" value="MFS_1"/>
    <property type="match status" value="1"/>
</dbReference>
<dbReference type="AlphaFoldDB" id="A0AAV9JSH0"/>
<evidence type="ECO:0008006" key="8">
    <source>
        <dbReference type="Google" id="ProtNLM"/>
    </source>
</evidence>
<sequence>MWDEKARITLIHAWISSAELGLACGPLSATYLATSSLRWPWVFGIAAIINGLLAIASLGMHESRPSKILSEIVDEVARKASFERLSTHSDQRLPTLAEFVQVSLTQPLRLFTKEPVLLASSVMGAFVYGNLYLFTSALTVVYDEGFGLTARQASLVFLALGIGIIPTFLPRIYDYKLANDRRRKGVPMEPEDKLFGFYVAAPVLAIGLWWFAVTVPPLTNLTPWASIVSLLLIGYATVEFDNVLSGYLTDTYMSSAASANAPMSFLRAVLSGVFPLFGEQMFHHLDSNHALYILASLATGFCLVAVWMWFNAKKLRRASPCAEKTALSARSSEQALVTKEAVPDDEGIELLRV</sequence>
<keyword evidence="2 5" id="KW-0812">Transmembrane</keyword>
<dbReference type="InterPro" id="IPR036259">
    <property type="entry name" value="MFS_trans_sf"/>
</dbReference>
<keyword evidence="3 5" id="KW-1133">Transmembrane helix</keyword>
<dbReference type="PANTHER" id="PTHR23502:SF157">
    <property type="entry name" value="MAJOR FACILITATOR SUPERFAMILY (MFS) PROFILE DOMAIN-CONTAINING PROTEIN-RELATED"/>
    <property type="match status" value="1"/>
</dbReference>
<organism evidence="6 7">
    <name type="scientific">Oleoguttula mirabilis</name>
    <dbReference type="NCBI Taxonomy" id="1507867"/>
    <lineage>
        <taxon>Eukaryota</taxon>
        <taxon>Fungi</taxon>
        <taxon>Dikarya</taxon>
        <taxon>Ascomycota</taxon>
        <taxon>Pezizomycotina</taxon>
        <taxon>Dothideomycetes</taxon>
        <taxon>Dothideomycetidae</taxon>
        <taxon>Mycosphaerellales</taxon>
        <taxon>Teratosphaeriaceae</taxon>
        <taxon>Oleoguttula</taxon>
    </lineage>
</organism>
<evidence type="ECO:0000256" key="2">
    <source>
        <dbReference type="ARBA" id="ARBA00022692"/>
    </source>
</evidence>
<keyword evidence="4 5" id="KW-0472">Membrane</keyword>
<name>A0AAV9JSH0_9PEZI</name>
<comment type="subcellular location">
    <subcellularLocation>
        <location evidence="1">Membrane</location>
        <topology evidence="1">Multi-pass membrane protein</topology>
    </subcellularLocation>
</comment>
<keyword evidence="7" id="KW-1185">Reference proteome</keyword>
<feature type="transmembrane region" description="Helical" evidence="5">
    <location>
        <begin position="289"/>
        <end position="310"/>
    </location>
</feature>
<evidence type="ECO:0000256" key="4">
    <source>
        <dbReference type="ARBA" id="ARBA00023136"/>
    </source>
</evidence>
<gene>
    <name evidence="6" type="ORF">LTR36_009487</name>
</gene>
<evidence type="ECO:0000256" key="3">
    <source>
        <dbReference type="ARBA" id="ARBA00022989"/>
    </source>
</evidence>
<feature type="transmembrane region" description="Helical" evidence="5">
    <location>
        <begin position="154"/>
        <end position="173"/>
    </location>
</feature>